<dbReference type="EMBL" id="CM029047">
    <property type="protein sequence ID" value="KAG2584688.1"/>
    <property type="molecule type" value="Genomic_DNA"/>
</dbReference>
<sequence length="346" mass="38166">MADEGFRRLPDDVLMQILVLLPTSSRRRFRLACKRWRDMINEFTPERQVGANALAFMSQQRNCSRALVFDKKDGLRRHEWIYPCSHERSKIEMVGTCNGLLCLHETMASVGNGGGSFLSAITVTNLITSEALALPPAPRSWEQEQVRLPGKYSFGYHLTTGRYKVVHIPCGRRQAVSALQVFTVGDDAAWREVPVDTRPGVTYDLQCEPISVDGRTYWLDAFSDRMMALDLEDESVASFAAPPAARLGPIPEDAGWKLANVRGRLAVVVVAAAATARVEVWVRDGEGVLPHWTRRYDIAVKCPTESGAPLGAGSTVGGGRRLLHRHKVGGFTGDGPQLRAAEEPDL</sequence>
<accession>A0A8T0RHV7</accession>
<dbReference type="PANTHER" id="PTHR31672:SF13">
    <property type="entry name" value="F-BOX PROTEIN CPR30-LIKE"/>
    <property type="match status" value="1"/>
</dbReference>
<comment type="caution">
    <text evidence="2">The sequence shown here is derived from an EMBL/GenBank/DDBJ whole genome shotgun (WGS) entry which is preliminary data.</text>
</comment>
<proteinExistence type="predicted"/>
<dbReference type="SMART" id="SM00256">
    <property type="entry name" value="FBOX"/>
    <property type="match status" value="1"/>
</dbReference>
<dbReference type="PROSITE" id="PS50181">
    <property type="entry name" value="FBOX"/>
    <property type="match status" value="1"/>
</dbReference>
<reference evidence="2" key="1">
    <citation type="submission" date="2020-05" db="EMBL/GenBank/DDBJ databases">
        <title>WGS assembly of Panicum virgatum.</title>
        <authorList>
            <person name="Lovell J.T."/>
            <person name="Jenkins J."/>
            <person name="Shu S."/>
            <person name="Juenger T.E."/>
            <person name="Schmutz J."/>
        </authorList>
    </citation>
    <scope>NUCLEOTIDE SEQUENCE</scope>
    <source>
        <strain evidence="2">AP13</strain>
    </source>
</reference>
<feature type="domain" description="F-box" evidence="1">
    <location>
        <begin position="3"/>
        <end position="49"/>
    </location>
</feature>
<dbReference type="InterPro" id="IPR013187">
    <property type="entry name" value="F-box-assoc_dom_typ3"/>
</dbReference>
<protein>
    <recommendedName>
        <fullName evidence="1">F-box domain-containing protein</fullName>
    </recommendedName>
</protein>
<gene>
    <name evidence="2" type="ORF">PVAP13_6KG335200</name>
</gene>
<dbReference type="AlphaFoldDB" id="A0A8T0RHV7"/>
<dbReference type="InterPro" id="IPR050796">
    <property type="entry name" value="SCF_F-box_component"/>
</dbReference>
<evidence type="ECO:0000313" key="2">
    <source>
        <dbReference type="EMBL" id="KAG2584688.1"/>
    </source>
</evidence>
<dbReference type="InterPro" id="IPR036047">
    <property type="entry name" value="F-box-like_dom_sf"/>
</dbReference>
<name>A0A8T0RHV7_PANVG</name>
<dbReference type="Proteomes" id="UP000823388">
    <property type="component" value="Chromosome 6K"/>
</dbReference>
<dbReference type="SUPFAM" id="SSF81383">
    <property type="entry name" value="F-box domain"/>
    <property type="match status" value="1"/>
</dbReference>
<dbReference type="InterPro" id="IPR001810">
    <property type="entry name" value="F-box_dom"/>
</dbReference>
<evidence type="ECO:0000313" key="3">
    <source>
        <dbReference type="Proteomes" id="UP000823388"/>
    </source>
</evidence>
<keyword evidence="3" id="KW-1185">Reference proteome</keyword>
<dbReference type="Pfam" id="PF08268">
    <property type="entry name" value="FBA_3"/>
    <property type="match status" value="1"/>
</dbReference>
<evidence type="ECO:0000259" key="1">
    <source>
        <dbReference type="PROSITE" id="PS50181"/>
    </source>
</evidence>
<dbReference type="PANTHER" id="PTHR31672">
    <property type="entry name" value="BNACNNG10540D PROTEIN"/>
    <property type="match status" value="1"/>
</dbReference>
<dbReference type="InterPro" id="IPR017451">
    <property type="entry name" value="F-box-assoc_interact_dom"/>
</dbReference>
<dbReference type="Pfam" id="PF00646">
    <property type="entry name" value="F-box"/>
    <property type="match status" value="1"/>
</dbReference>
<dbReference type="Gene3D" id="1.20.1280.50">
    <property type="match status" value="1"/>
</dbReference>
<organism evidence="2 3">
    <name type="scientific">Panicum virgatum</name>
    <name type="common">Blackwell switchgrass</name>
    <dbReference type="NCBI Taxonomy" id="38727"/>
    <lineage>
        <taxon>Eukaryota</taxon>
        <taxon>Viridiplantae</taxon>
        <taxon>Streptophyta</taxon>
        <taxon>Embryophyta</taxon>
        <taxon>Tracheophyta</taxon>
        <taxon>Spermatophyta</taxon>
        <taxon>Magnoliopsida</taxon>
        <taxon>Liliopsida</taxon>
        <taxon>Poales</taxon>
        <taxon>Poaceae</taxon>
        <taxon>PACMAD clade</taxon>
        <taxon>Panicoideae</taxon>
        <taxon>Panicodae</taxon>
        <taxon>Paniceae</taxon>
        <taxon>Panicinae</taxon>
        <taxon>Panicum</taxon>
        <taxon>Panicum sect. Hiantes</taxon>
    </lineage>
</organism>
<dbReference type="NCBIfam" id="TIGR01640">
    <property type="entry name" value="F_box_assoc_1"/>
    <property type="match status" value="1"/>
</dbReference>